<feature type="repeat" description="ANK" evidence="7">
    <location>
        <begin position="418"/>
        <end position="450"/>
    </location>
</feature>
<dbReference type="GO" id="GO:0016020">
    <property type="term" value="C:membrane"/>
    <property type="evidence" value="ECO:0007669"/>
    <property type="project" value="UniProtKB-SubCell"/>
</dbReference>
<keyword evidence="6 10" id="KW-0472">Membrane</keyword>
<feature type="compositionally biased region" description="Basic and acidic residues" evidence="9">
    <location>
        <begin position="92"/>
        <end position="114"/>
    </location>
</feature>
<dbReference type="Pfam" id="PF01544">
    <property type="entry name" value="CorA"/>
    <property type="match status" value="1"/>
</dbReference>
<evidence type="ECO:0000313" key="11">
    <source>
        <dbReference type="EMBL" id="TGO08593.1"/>
    </source>
</evidence>
<evidence type="ECO:0000256" key="2">
    <source>
        <dbReference type="ARBA" id="ARBA00022692"/>
    </source>
</evidence>
<feature type="transmembrane region" description="Helical" evidence="10">
    <location>
        <begin position="1212"/>
        <end position="1234"/>
    </location>
</feature>
<dbReference type="EMBL" id="PQXH01000201">
    <property type="protein sequence ID" value="TGO08593.1"/>
    <property type="molecule type" value="Genomic_DNA"/>
</dbReference>
<feature type="repeat" description="ANK" evidence="7">
    <location>
        <begin position="384"/>
        <end position="417"/>
    </location>
</feature>
<evidence type="ECO:0000256" key="3">
    <source>
        <dbReference type="ARBA" id="ARBA00022737"/>
    </source>
</evidence>
<feature type="transmembrane region" description="Helical" evidence="10">
    <location>
        <begin position="1254"/>
        <end position="1279"/>
    </location>
</feature>
<feature type="region of interest" description="Disordered" evidence="9">
    <location>
        <begin position="1"/>
        <end position="114"/>
    </location>
</feature>
<keyword evidence="2 10" id="KW-0812">Transmembrane</keyword>
<keyword evidence="5 7" id="KW-0040">ANK repeat</keyword>
<dbReference type="OrthoDB" id="3561223at2759"/>
<reference evidence="11 12" key="1">
    <citation type="submission" date="2017-12" db="EMBL/GenBank/DDBJ databases">
        <title>Comparative genomics of Botrytis spp.</title>
        <authorList>
            <person name="Valero-Jimenez C.A."/>
            <person name="Tapia P."/>
            <person name="Veloso J."/>
            <person name="Silva-Moreno E."/>
            <person name="Staats M."/>
            <person name="Valdes J.H."/>
            <person name="Van Kan J.A.L."/>
        </authorList>
    </citation>
    <scope>NUCLEOTIDE SEQUENCE [LARGE SCALE GENOMIC DNA]</scope>
    <source>
        <strain evidence="11 12">Bt9001</strain>
    </source>
</reference>
<organism evidence="11 12">
    <name type="scientific">Botrytis tulipae</name>
    <dbReference type="NCBI Taxonomy" id="87230"/>
    <lineage>
        <taxon>Eukaryota</taxon>
        <taxon>Fungi</taxon>
        <taxon>Dikarya</taxon>
        <taxon>Ascomycota</taxon>
        <taxon>Pezizomycotina</taxon>
        <taxon>Leotiomycetes</taxon>
        <taxon>Helotiales</taxon>
        <taxon>Sclerotiniaceae</taxon>
        <taxon>Botrytis</taxon>
    </lineage>
</organism>
<evidence type="ECO:0000313" key="12">
    <source>
        <dbReference type="Proteomes" id="UP000297777"/>
    </source>
</evidence>
<dbReference type="InterPro" id="IPR002523">
    <property type="entry name" value="MgTranspt_CorA/ZnTranspt_ZntB"/>
</dbReference>
<dbReference type="PANTHER" id="PTHR24198">
    <property type="entry name" value="ANKYRIN REPEAT AND PROTEIN KINASE DOMAIN-CONTAINING PROTEIN"/>
    <property type="match status" value="1"/>
</dbReference>
<dbReference type="InterPro" id="IPR036770">
    <property type="entry name" value="Ankyrin_rpt-contain_sf"/>
</dbReference>
<dbReference type="PROSITE" id="PS50297">
    <property type="entry name" value="ANK_REP_REGION"/>
    <property type="match status" value="3"/>
</dbReference>
<dbReference type="Gene3D" id="1.20.58.340">
    <property type="entry name" value="Magnesium transport protein CorA, transmembrane region"/>
    <property type="match status" value="1"/>
</dbReference>
<evidence type="ECO:0000256" key="6">
    <source>
        <dbReference type="ARBA" id="ARBA00023136"/>
    </source>
</evidence>
<feature type="repeat" description="ANK" evidence="7">
    <location>
        <begin position="350"/>
        <end position="383"/>
    </location>
</feature>
<proteinExistence type="predicted"/>
<keyword evidence="4 10" id="KW-1133">Transmembrane helix</keyword>
<keyword evidence="12" id="KW-1185">Reference proteome</keyword>
<name>A0A4Z1ED95_9HELO</name>
<dbReference type="SUPFAM" id="SSF48403">
    <property type="entry name" value="Ankyrin repeat"/>
    <property type="match status" value="1"/>
</dbReference>
<feature type="repeat" description="ANK" evidence="7">
    <location>
        <begin position="216"/>
        <end position="248"/>
    </location>
</feature>
<evidence type="ECO:0000256" key="10">
    <source>
        <dbReference type="SAM" id="Phobius"/>
    </source>
</evidence>
<keyword evidence="8" id="KW-0175">Coiled coil</keyword>
<dbReference type="GO" id="GO:0046873">
    <property type="term" value="F:metal ion transmembrane transporter activity"/>
    <property type="evidence" value="ECO:0007669"/>
    <property type="project" value="InterPro"/>
</dbReference>
<evidence type="ECO:0000256" key="5">
    <source>
        <dbReference type="ARBA" id="ARBA00023043"/>
    </source>
</evidence>
<protein>
    <submittedName>
        <fullName evidence="11">Uncharacterized protein</fullName>
    </submittedName>
</protein>
<evidence type="ECO:0000256" key="8">
    <source>
        <dbReference type="SAM" id="Coils"/>
    </source>
</evidence>
<feature type="coiled-coil region" evidence="8">
    <location>
        <begin position="589"/>
        <end position="616"/>
    </location>
</feature>
<dbReference type="Gene3D" id="1.25.40.20">
    <property type="entry name" value="Ankyrin repeat-containing domain"/>
    <property type="match status" value="1"/>
</dbReference>
<accession>A0A4Z1ED95</accession>
<dbReference type="PANTHER" id="PTHR24198:SF165">
    <property type="entry name" value="ANKYRIN REPEAT-CONTAINING PROTEIN-RELATED"/>
    <property type="match status" value="1"/>
</dbReference>
<evidence type="ECO:0000256" key="1">
    <source>
        <dbReference type="ARBA" id="ARBA00004141"/>
    </source>
</evidence>
<feature type="repeat" description="ANK" evidence="7">
    <location>
        <begin position="147"/>
        <end position="179"/>
    </location>
</feature>
<evidence type="ECO:0000256" key="7">
    <source>
        <dbReference type="PROSITE-ProRule" id="PRU00023"/>
    </source>
</evidence>
<feature type="repeat" description="ANK" evidence="7">
    <location>
        <begin position="249"/>
        <end position="281"/>
    </location>
</feature>
<dbReference type="InterPro" id="IPR002110">
    <property type="entry name" value="Ankyrin_rpt"/>
</dbReference>
<keyword evidence="3" id="KW-0677">Repeat</keyword>
<sequence length="1380" mass="156161">MLNRKRINQIIKADLTPNDSGDKSEETISPYEQEASAPPHDTQVSASISAEQRKGYSLKSLELPQESSSNTSDTFEDPLIVNSPTAGMESEVTEKEGGNEHNDETESLRKPSSETNERLLEAAQDGDGDGARKALDEGAEIETTNWIGETALHLACRFDHKNIVALLLAVGANIEARDNDRWTPLISAMSREASTDILELLFNQGKQPDIDARSGTGWTTLMYACGSKDSAVVNFLLSKSPRINVSNDHNLTALTVATYFSTAEIVSALLDAHADVDAQDGDGDTPLILSSRYGDANMVSSILKYHPDISKVRDGQRTALHEAILNEKRNEIVPSLVLAPGVDINAKDFEEQTPLYIASEGGYLNLVDILLAQTGVEVNPSNKDDKTPLHIACERGHLEIVDKLLGKNGVNVEAKDNNKQTSLHLACLNGKVGVIQKLLEREAKMKNLPGGKRPGVWSLFVQSLVKRRNDANSEITESNTPSLDEVISIRSFASREKLINTVKWALTEDDFKYLVETIGLWDTIIPLTLQKSGIIGLLKQEIEDKKRSKLCSPQSPLQWAAFGGYHEIVWWLLQSSSPNKETEHNIEEARNIARKKRNWEQEKLKLKEDKNERTKKAAHLDQISVSHDFQDSMKKDMREAGRKVAQQEKGLLGVVGKDIQMTSKSQAAGNESRTSLESYQILIDLLEDPPPFVFILADLNDEEFTKKNLRSDLQIELKPHKASVVDFYQRDGSFDLLGRRRDVYNVIYSTEKGYGPKDIMESARESLKNIGPKTAREKTAREKTYMPEAFRMRWVHLPANNKGSTKRRNKNHEKGDLVTPEVKGNTNIKGDQEDDEPFIQQEAEEKLDSKKIPKYNPFEKVALYMPYITFGSCHQRDTKTKIYIDPPESRKSYNNLMEVYKDKVIHGTRSLNQFYYHCLADMPTRDQSQVVTRSFLDIKNGDTVPESQITWSYLVVDQLWLWIIDEGELWLPDGFDDPVIGKMFRLLREAKQKKNGESPPSSVEELSRFLVTFCVDFINSLRWDEDAPPSIEFRGKEATSKSIKLLYMEAINDVAAREKKLFQSFMMKTEEREIGSMTEVKRARKDQGQYLKDTAWPREDIHLQETKIWNSISEAIDDLDEIKDILDELMILKTLLTQQQHVWRELVEPEFERDSARGPTYTLYEIEKMIKMAEKVQKSMHDTLNLEQNGINTMKAVYSRKRADESSRQGKVLMVFTVVTVVFTPLSFLTSWFSLNITVFEHNNDGDTEYDPGWIFPIIFSVSAGVILPLMLYAAFGLGDLKNAFTKVRNRLGNKSNESEKALNKDISLSSKAEEGYMAPGNHPTNHEASDFDVATQAPLNKSPSRKIMTPDLHGSDLIHCYEGYLGLILKTHILRRFHW</sequence>
<evidence type="ECO:0000256" key="9">
    <source>
        <dbReference type="SAM" id="MobiDB-lite"/>
    </source>
</evidence>
<comment type="subcellular location">
    <subcellularLocation>
        <location evidence="1">Membrane</location>
        <topology evidence="1">Multi-pass membrane protein</topology>
    </subcellularLocation>
</comment>
<dbReference type="PROSITE" id="PS50088">
    <property type="entry name" value="ANK_REPEAT"/>
    <property type="match status" value="6"/>
</dbReference>
<dbReference type="SMART" id="SM00248">
    <property type="entry name" value="ANK"/>
    <property type="match status" value="10"/>
</dbReference>
<gene>
    <name evidence="11" type="ORF">BTUL_0201g00070</name>
</gene>
<dbReference type="SUPFAM" id="SSF144083">
    <property type="entry name" value="Magnesium transport protein CorA, transmembrane region"/>
    <property type="match status" value="1"/>
</dbReference>
<evidence type="ECO:0000256" key="4">
    <source>
        <dbReference type="ARBA" id="ARBA00022989"/>
    </source>
</evidence>
<dbReference type="InterPro" id="IPR045863">
    <property type="entry name" value="CorA_TM1_TM2"/>
</dbReference>
<dbReference type="Pfam" id="PF12796">
    <property type="entry name" value="Ank_2"/>
    <property type="match status" value="3"/>
</dbReference>
<dbReference type="Proteomes" id="UP000297777">
    <property type="component" value="Unassembled WGS sequence"/>
</dbReference>
<feature type="region of interest" description="Disordered" evidence="9">
    <location>
        <begin position="800"/>
        <end position="834"/>
    </location>
</feature>
<comment type="caution">
    <text evidence="11">The sequence shown here is derived from an EMBL/GenBank/DDBJ whole genome shotgun (WGS) entry which is preliminary data.</text>
</comment>